<evidence type="ECO:0000256" key="5">
    <source>
        <dbReference type="ARBA" id="ARBA00046455"/>
    </source>
</evidence>
<feature type="domain" description="NAD-dependent epimerase/dehydratase" evidence="6">
    <location>
        <begin position="61"/>
        <end position="276"/>
    </location>
</feature>
<evidence type="ECO:0000256" key="1">
    <source>
        <dbReference type="ARBA" id="ARBA00038501"/>
    </source>
</evidence>
<dbReference type="VEuPathDB" id="VectorBase:AALC636_023629"/>
<dbReference type="SUPFAM" id="SSF51735">
    <property type="entry name" value="NAD(P)-binding Rossmann-fold domains"/>
    <property type="match status" value="1"/>
</dbReference>
<evidence type="ECO:0000256" key="2">
    <source>
        <dbReference type="ARBA" id="ARBA00040720"/>
    </source>
</evidence>
<evidence type="ECO:0000256" key="4">
    <source>
        <dbReference type="ARBA" id="ARBA00043145"/>
    </source>
</evidence>
<dbReference type="FunFam" id="3.40.50.720:FF:000537">
    <property type="entry name" value="NADH-ubiquinone oxidoreductase 39 kDa subunit"/>
    <property type="match status" value="1"/>
</dbReference>
<reference evidence="9" key="2">
    <citation type="journal article" date="2015" name="Proc. Natl. Acad. Sci. U.S.A.">
        <title>Genome sequence of the Asian Tiger mosquito, Aedes albopictus, reveals insights into its biology, genetics, and evolution.</title>
        <authorList>
            <person name="Chen X.G."/>
            <person name="Jiang X."/>
            <person name="Gu J."/>
            <person name="Xu M."/>
            <person name="Wu Y."/>
            <person name="Deng Y."/>
            <person name="Zhang C."/>
            <person name="Bonizzoni M."/>
            <person name="Dermauw W."/>
            <person name="Vontas J."/>
            <person name="Armbruster P."/>
            <person name="Huang X."/>
            <person name="Yang Y."/>
            <person name="Zhang H."/>
            <person name="He W."/>
            <person name="Peng H."/>
            <person name="Liu Y."/>
            <person name="Wu K."/>
            <person name="Chen J."/>
            <person name="Lirakis M."/>
            <person name="Topalis P."/>
            <person name="Van Leeuwen T."/>
            <person name="Hall A.B."/>
            <person name="Jiang X."/>
            <person name="Thorpe C."/>
            <person name="Mueller R.L."/>
            <person name="Sun C."/>
            <person name="Waterhouse R.M."/>
            <person name="Yan G."/>
            <person name="Tu Z.J."/>
            <person name="Fang X."/>
            <person name="James A.A."/>
        </authorList>
    </citation>
    <scope>NUCLEOTIDE SEQUENCE [LARGE SCALE GENOMIC DNA]</scope>
    <source>
        <strain evidence="9">Foshan</strain>
    </source>
</reference>
<dbReference type="PANTHER" id="PTHR12126:SF11">
    <property type="entry name" value="NADH DEHYDROGENASE [UBIQUINONE] 1 ALPHA SUBCOMPLEX SUBUNIT 9, MITOCHONDRIAL"/>
    <property type="match status" value="1"/>
</dbReference>
<reference evidence="8" key="3">
    <citation type="submission" date="2025-05" db="UniProtKB">
        <authorList>
            <consortium name="EnsemblMetazoa"/>
        </authorList>
    </citation>
    <scope>IDENTIFICATION</scope>
    <source>
        <strain evidence="8">Foshan</strain>
    </source>
</reference>
<dbReference type="EnsemblMetazoa" id="AALFPA23_012124.R17298">
    <property type="protein sequence ID" value="AALFPA23_012124.P17298"/>
    <property type="gene ID" value="AALFPA23_012124"/>
</dbReference>
<name>A0A023EQE5_AEDAL</name>
<dbReference type="Pfam" id="PF01370">
    <property type="entry name" value="Epimerase"/>
    <property type="match status" value="1"/>
</dbReference>
<dbReference type="GO" id="GO:0005739">
    <property type="term" value="C:mitochondrion"/>
    <property type="evidence" value="ECO:0007669"/>
    <property type="project" value="TreeGrafter"/>
</dbReference>
<dbReference type="GO" id="GO:0044877">
    <property type="term" value="F:protein-containing complex binding"/>
    <property type="evidence" value="ECO:0007669"/>
    <property type="project" value="TreeGrafter"/>
</dbReference>
<reference evidence="7" key="1">
    <citation type="journal article" date="2014" name="PLoS Negl. Trop. Dis.">
        <title>Identification and characterization of seminal fluid proteins in the Asian tiger mosquito, Aedes albopictus.</title>
        <authorList>
            <person name="Boes K.E."/>
            <person name="Ribeiro J.M."/>
            <person name="Wong A."/>
            <person name="Harrington L.C."/>
            <person name="Wolfner M.F."/>
            <person name="Sirot L.K."/>
        </authorList>
    </citation>
    <scope>NUCLEOTIDE SEQUENCE</scope>
    <source>
        <tissue evidence="7">Reproductive organs</tissue>
    </source>
</reference>
<dbReference type="EnsemblMetazoa" id="AALFPA23_012124.R17300">
    <property type="protein sequence ID" value="AALFPA23_012124.P17300"/>
    <property type="gene ID" value="AALFPA23_012124"/>
</dbReference>
<sequence length="401" mass="45924">MASLILVNGAQLAKQQTGALGIICLKANYSSDAPRKLRTTNPAEMKRGTGGRSSFNGVVATVFGATGFLGRYVCNKLGKTGSQLIIPYRADHYEALRLKLVGDLGQVLFTPYHLCDEESIYKAVKHSNVVINMVGRDWETKNFTFDDVHVQGARRLARISKQAGVEKFIHLSSLNCTPNPTPILTKEGSKFLKSKYYGELAVREEFPEAVIFRPADVYGQEDRFLRYYAHLWRRQFRGMPLWYKGERTVKQPVHCSDVAQGIVNAIKDSDSQGQVYQAVGPRRYKLSELVDWFHREMRKDADWWGYWRYDLRFDPTFMIKVKLTEFVSPSFPVGDLHTERVEREYVTDDVKKGVPTLEDLGVNLTLMEDQVPWELRPFRAALYYDAELGEFEKPTPPQFIQ</sequence>
<dbReference type="InterPro" id="IPR001509">
    <property type="entry name" value="Epimerase_deHydtase"/>
</dbReference>
<evidence type="ECO:0000313" key="8">
    <source>
        <dbReference type="EnsemblMetazoa" id="AALFPA23_012124.P17298"/>
    </source>
</evidence>
<dbReference type="SMR" id="A0A023EQE5"/>
<dbReference type="VEuPathDB" id="VectorBase:AALF011605"/>
<accession>A0A023EQE5</accession>
<dbReference type="PANTHER" id="PTHR12126">
    <property type="entry name" value="NADH-UBIQUINONE OXIDOREDUCTASE 39 KDA SUBUNIT-RELATED"/>
    <property type="match status" value="1"/>
</dbReference>
<keyword evidence="7" id="KW-0830">Ubiquinone</keyword>
<evidence type="ECO:0000256" key="3">
    <source>
        <dbReference type="ARBA" id="ARBA00042000"/>
    </source>
</evidence>
<evidence type="ECO:0000313" key="9">
    <source>
        <dbReference type="Proteomes" id="UP000069940"/>
    </source>
</evidence>
<proteinExistence type="evidence at transcript level"/>
<dbReference type="EnsemblMetazoa" id="AALFPA23_012124.R17299">
    <property type="protein sequence ID" value="AALFPA23_012124.P17299"/>
    <property type="gene ID" value="AALFPA23_012124"/>
</dbReference>
<dbReference type="Proteomes" id="UP000069940">
    <property type="component" value="Unassembled WGS sequence"/>
</dbReference>
<protein>
    <recommendedName>
        <fullName evidence="2">NADH dehydrogenase [ubiquinone] 1 alpha subcomplex subunit 9, mitochondrial</fullName>
    </recommendedName>
    <alternativeName>
        <fullName evidence="4">Complex I-39kD</fullName>
    </alternativeName>
    <alternativeName>
        <fullName evidence="3">NADH-ubiquinone oxidoreductase 39 kDa subunit</fullName>
    </alternativeName>
</protein>
<dbReference type="CDD" id="cd05271">
    <property type="entry name" value="NDUFA9_like_SDR_a"/>
    <property type="match status" value="1"/>
</dbReference>
<dbReference type="VEuPathDB" id="VectorBase:AALFPA_054443"/>
<evidence type="ECO:0000259" key="6">
    <source>
        <dbReference type="Pfam" id="PF01370"/>
    </source>
</evidence>
<dbReference type="InterPro" id="IPR051207">
    <property type="entry name" value="ComplexI_NDUFA9_subunit"/>
</dbReference>
<dbReference type="Gene3D" id="3.40.50.720">
    <property type="entry name" value="NAD(P)-binding Rossmann-like Domain"/>
    <property type="match status" value="1"/>
</dbReference>
<dbReference type="EMBL" id="GAPW01001791">
    <property type="protein sequence ID" value="JAC11807.1"/>
    <property type="molecule type" value="mRNA"/>
</dbReference>
<dbReference type="InterPro" id="IPR036291">
    <property type="entry name" value="NAD(P)-bd_dom_sf"/>
</dbReference>
<dbReference type="AlphaFoldDB" id="A0A023EQE5"/>
<comment type="subunit">
    <text evidence="5">Complex I is composed of 45 different subunits. This a component of the hydrophobic protein fraction. Interacts with BLOC1S1. Interacts with SLC2A4. Interacts with CLOCK. Interacts with RAB5IF.</text>
</comment>
<keyword evidence="9" id="KW-1185">Reference proteome</keyword>
<dbReference type="STRING" id="7160.A0A023EQE5"/>
<evidence type="ECO:0000313" key="7">
    <source>
        <dbReference type="EMBL" id="JAC11807.1"/>
    </source>
</evidence>
<organism evidence="7">
    <name type="scientific">Aedes albopictus</name>
    <name type="common">Asian tiger mosquito</name>
    <name type="synonym">Stegomyia albopicta</name>
    <dbReference type="NCBI Taxonomy" id="7160"/>
    <lineage>
        <taxon>Eukaryota</taxon>
        <taxon>Metazoa</taxon>
        <taxon>Ecdysozoa</taxon>
        <taxon>Arthropoda</taxon>
        <taxon>Hexapoda</taxon>
        <taxon>Insecta</taxon>
        <taxon>Pterygota</taxon>
        <taxon>Neoptera</taxon>
        <taxon>Endopterygota</taxon>
        <taxon>Diptera</taxon>
        <taxon>Nematocera</taxon>
        <taxon>Culicoidea</taxon>
        <taxon>Culicidae</taxon>
        <taxon>Culicinae</taxon>
        <taxon>Aedini</taxon>
        <taxon>Aedes</taxon>
        <taxon>Stegomyia</taxon>
    </lineage>
</organism>
<comment type="similarity">
    <text evidence="1">Belongs to the complex I NDUFA9 subunit family.</text>
</comment>